<sequence>MLIAKSTGSPSRSIKSDQTDSVLTESTDEESNFISLLQYKDAFHLLGLKEESYPGPAEIRAAYTTCREQTIAALERCEANEKQQQPARGSFLISQTNYLELKLNALDQAIYELLPEDGDRNGNDARQFDQQIQQCDISSPPLQQETVEQDRKRQLIFGSPSAQPQPQPKEQLQTQEPRNKNGRASARKDDDDLDTIDIYFNSPKNKEPKASDQSDAISIITWDASSIFSMISNSKTNEDAASESGLSDVLGSVKKGKDKNDIRRKVAAPKSSMSRPPLTIKRAITSPRSITDFPPSIHDQGRYKEVGRPVRKKVVTARGRLNRAGPQSTSDAVRKGVMRALDEDDSECVSLDFEDGYPQIASKQQSTIEKGNRYHETTRAMPKDRKNKGVSKRDGHQNRGRDHISDNDQVSATSSKDDDVDVRYNRRRPRKQAEPEEDFYDSLMDGYNAALESSMQISNQLCDALQSCCVDGGSTFENPAADEGSEADDLTGVSTDGESTAFNTLSSFSKCGSTEARRAKLGDLDKRRLV</sequence>
<evidence type="ECO:0000313" key="3">
    <source>
        <dbReference type="Proteomes" id="UP001224775"/>
    </source>
</evidence>
<gene>
    <name evidence="2" type="ORF">QTG54_005792</name>
</gene>
<keyword evidence="3" id="KW-1185">Reference proteome</keyword>
<feature type="region of interest" description="Disordered" evidence="1">
    <location>
        <begin position="250"/>
        <end position="276"/>
    </location>
</feature>
<feature type="compositionally biased region" description="Basic and acidic residues" evidence="1">
    <location>
        <begin position="391"/>
        <end position="406"/>
    </location>
</feature>
<name>A0AAD9DD29_9STRA</name>
<feature type="region of interest" description="Disordered" evidence="1">
    <location>
        <begin position="158"/>
        <end position="213"/>
    </location>
</feature>
<evidence type="ECO:0000313" key="2">
    <source>
        <dbReference type="EMBL" id="KAK1743171.1"/>
    </source>
</evidence>
<feature type="compositionally biased region" description="Polar residues" evidence="1">
    <location>
        <begin position="160"/>
        <end position="176"/>
    </location>
</feature>
<feature type="compositionally biased region" description="Basic and acidic residues" evidence="1">
    <location>
        <begin position="370"/>
        <end position="384"/>
    </location>
</feature>
<reference evidence="2" key="1">
    <citation type="submission" date="2023-06" db="EMBL/GenBank/DDBJ databases">
        <title>Survivors Of The Sea: Transcriptome response of Skeletonema marinoi to long-term dormancy.</title>
        <authorList>
            <person name="Pinder M.I.M."/>
            <person name="Kourtchenko O."/>
            <person name="Robertson E.K."/>
            <person name="Larsson T."/>
            <person name="Maumus F."/>
            <person name="Osuna-Cruz C.M."/>
            <person name="Vancaester E."/>
            <person name="Stenow R."/>
            <person name="Vandepoele K."/>
            <person name="Ploug H."/>
            <person name="Bruchert V."/>
            <person name="Godhe A."/>
            <person name="Topel M."/>
        </authorList>
    </citation>
    <scope>NUCLEOTIDE SEQUENCE</scope>
    <source>
        <strain evidence="2">R05AC</strain>
    </source>
</reference>
<comment type="caution">
    <text evidence="2">The sequence shown here is derived from an EMBL/GenBank/DDBJ whole genome shotgun (WGS) entry which is preliminary data.</text>
</comment>
<proteinExistence type="predicted"/>
<feature type="region of interest" description="Disordered" evidence="1">
    <location>
        <begin position="478"/>
        <end position="498"/>
    </location>
</feature>
<feature type="region of interest" description="Disordered" evidence="1">
    <location>
        <begin position="360"/>
        <end position="438"/>
    </location>
</feature>
<feature type="compositionally biased region" description="Basic and acidic residues" evidence="1">
    <location>
        <begin position="415"/>
        <end position="424"/>
    </location>
</feature>
<feature type="compositionally biased region" description="Polar residues" evidence="1">
    <location>
        <begin position="1"/>
        <end position="13"/>
    </location>
</feature>
<accession>A0AAD9DD29</accession>
<dbReference type="Proteomes" id="UP001224775">
    <property type="component" value="Unassembled WGS sequence"/>
</dbReference>
<organism evidence="2 3">
    <name type="scientific">Skeletonema marinoi</name>
    <dbReference type="NCBI Taxonomy" id="267567"/>
    <lineage>
        <taxon>Eukaryota</taxon>
        <taxon>Sar</taxon>
        <taxon>Stramenopiles</taxon>
        <taxon>Ochrophyta</taxon>
        <taxon>Bacillariophyta</taxon>
        <taxon>Coscinodiscophyceae</taxon>
        <taxon>Thalassiosirophycidae</taxon>
        <taxon>Thalassiosirales</taxon>
        <taxon>Skeletonemataceae</taxon>
        <taxon>Skeletonema</taxon>
        <taxon>Skeletonema marinoi-dohrnii complex</taxon>
    </lineage>
</organism>
<protein>
    <submittedName>
        <fullName evidence="2">Uncharacterized protein</fullName>
    </submittedName>
</protein>
<feature type="region of interest" description="Disordered" evidence="1">
    <location>
        <begin position="1"/>
        <end position="27"/>
    </location>
</feature>
<evidence type="ECO:0000256" key="1">
    <source>
        <dbReference type="SAM" id="MobiDB-lite"/>
    </source>
</evidence>
<dbReference type="EMBL" id="JATAAI010000009">
    <property type="protein sequence ID" value="KAK1743171.1"/>
    <property type="molecule type" value="Genomic_DNA"/>
</dbReference>
<dbReference type="AlphaFoldDB" id="A0AAD9DD29"/>